<comment type="caution">
    <text evidence="2">The sequence shown here is derived from an EMBL/GenBank/DDBJ whole genome shotgun (WGS) entry which is preliminary data.</text>
</comment>
<dbReference type="EMBL" id="WBMR01000045">
    <property type="protein sequence ID" value="KAB2380354.1"/>
    <property type="molecule type" value="Genomic_DNA"/>
</dbReference>
<keyword evidence="1" id="KW-0560">Oxidoreductase</keyword>
<evidence type="ECO:0000256" key="1">
    <source>
        <dbReference type="ARBA" id="ARBA00023002"/>
    </source>
</evidence>
<dbReference type="NCBIfam" id="TIGR03620">
    <property type="entry name" value="F420_MSMEG_4141"/>
    <property type="match status" value="1"/>
</dbReference>
<dbReference type="AlphaFoldDB" id="A0A6L3VSS9"/>
<dbReference type="PANTHER" id="PTHR43244:SF1">
    <property type="entry name" value="5,10-METHYLENETETRAHYDROMETHANOPTERIN REDUCTASE"/>
    <property type="match status" value="1"/>
</dbReference>
<proteinExistence type="predicted"/>
<name>A0A6L3VSS9_9ACTN</name>
<keyword evidence="3" id="KW-1185">Reference proteome</keyword>
<reference evidence="2 3" key="1">
    <citation type="submission" date="2019-09" db="EMBL/GenBank/DDBJ databases">
        <title>Actinomadura physcomitrii sp. nov., a novel actinomycete isolated from moss [Physcomitrium sphaericum (Ludw) Fuernr].</title>
        <authorList>
            <person name="Liu C."/>
            <person name="Zhuang X."/>
        </authorList>
    </citation>
    <scope>NUCLEOTIDE SEQUENCE [LARGE SCALE GENOMIC DNA]</scope>
    <source>
        <strain evidence="2 3">CYP1-1B</strain>
    </source>
</reference>
<dbReference type="SUPFAM" id="SSF51679">
    <property type="entry name" value="Bacterial luciferase-like"/>
    <property type="match status" value="1"/>
</dbReference>
<dbReference type="OrthoDB" id="4760590at2"/>
<sequence>MAEINTGRVGIWRLWSDLSPELAGEVERLGYGTIWLGGSPPGDLGIAERLLAATDRIMVATGIVNMWATPAEEAAASYHRLNAAHGGRFLLGAGIGHREATQEYRRPFEKIVDYLDRLDAREVPVSGRVLAALGPRVLRLSAERAAGAHPYLTTPEHTRRARAELGEWPLLAPEQKVIVDTDAGRARALARANLSGTYLKMRNYVANLERLGFTAADFAGDGSDALIDALVAHGDAAAAAARVTEHLDAGADHVAVQVLTGSGQDPLPALRAVAEALDLG</sequence>
<dbReference type="InterPro" id="IPR019922">
    <property type="entry name" value="Lucif-like_OxRdatse_MSMEG_4141"/>
</dbReference>
<dbReference type="InterPro" id="IPR050564">
    <property type="entry name" value="F420-G6PD/mer"/>
</dbReference>
<protein>
    <submittedName>
        <fullName evidence="2">LLM class F420-dependent oxidoreductase</fullName>
    </submittedName>
</protein>
<gene>
    <name evidence="2" type="ORF">F9B16_17800</name>
</gene>
<dbReference type="PANTHER" id="PTHR43244">
    <property type="match status" value="1"/>
</dbReference>
<dbReference type="Gene3D" id="3.20.20.30">
    <property type="entry name" value="Luciferase-like domain"/>
    <property type="match status" value="1"/>
</dbReference>
<dbReference type="RefSeq" id="WP_151541207.1">
    <property type="nucleotide sequence ID" value="NZ_WBMR01000045.1"/>
</dbReference>
<dbReference type="InterPro" id="IPR036661">
    <property type="entry name" value="Luciferase-like_sf"/>
</dbReference>
<accession>A0A6L3VSS9</accession>
<dbReference type="Proteomes" id="UP000483004">
    <property type="component" value="Unassembled WGS sequence"/>
</dbReference>
<evidence type="ECO:0000313" key="2">
    <source>
        <dbReference type="EMBL" id="KAB2380354.1"/>
    </source>
</evidence>
<dbReference type="GO" id="GO:0016705">
    <property type="term" value="F:oxidoreductase activity, acting on paired donors, with incorporation or reduction of molecular oxygen"/>
    <property type="evidence" value="ECO:0007669"/>
    <property type="project" value="InterPro"/>
</dbReference>
<evidence type="ECO:0000313" key="3">
    <source>
        <dbReference type="Proteomes" id="UP000483004"/>
    </source>
</evidence>
<organism evidence="2 3">
    <name type="scientific">Actinomadura montaniterrae</name>
    <dbReference type="NCBI Taxonomy" id="1803903"/>
    <lineage>
        <taxon>Bacteria</taxon>
        <taxon>Bacillati</taxon>
        <taxon>Actinomycetota</taxon>
        <taxon>Actinomycetes</taxon>
        <taxon>Streptosporangiales</taxon>
        <taxon>Thermomonosporaceae</taxon>
        <taxon>Actinomadura</taxon>
    </lineage>
</organism>